<organism evidence="1 2">
    <name type="scientific">Olpidium bornovanus</name>
    <dbReference type="NCBI Taxonomy" id="278681"/>
    <lineage>
        <taxon>Eukaryota</taxon>
        <taxon>Fungi</taxon>
        <taxon>Fungi incertae sedis</taxon>
        <taxon>Olpidiomycota</taxon>
        <taxon>Olpidiomycotina</taxon>
        <taxon>Olpidiomycetes</taxon>
        <taxon>Olpidiales</taxon>
        <taxon>Olpidiaceae</taxon>
        <taxon>Olpidium</taxon>
    </lineage>
</organism>
<dbReference type="EMBL" id="JAEFCI010012909">
    <property type="protein sequence ID" value="KAG5455713.1"/>
    <property type="molecule type" value="Genomic_DNA"/>
</dbReference>
<proteinExistence type="predicted"/>
<gene>
    <name evidence="1" type="ORF">BJ554DRAFT_4778</name>
</gene>
<accession>A0A8H7ZLA3</accession>
<name>A0A8H7ZLA3_9FUNG</name>
<dbReference type="Proteomes" id="UP000673691">
    <property type="component" value="Unassembled WGS sequence"/>
</dbReference>
<reference evidence="1 2" key="1">
    <citation type="journal article" name="Sci. Rep.">
        <title>Genome-scale phylogenetic analyses confirm Olpidium as the closest living zoosporic fungus to the non-flagellated, terrestrial fungi.</title>
        <authorList>
            <person name="Chang Y."/>
            <person name="Rochon D."/>
            <person name="Sekimoto S."/>
            <person name="Wang Y."/>
            <person name="Chovatia M."/>
            <person name="Sandor L."/>
            <person name="Salamov A."/>
            <person name="Grigoriev I.V."/>
            <person name="Stajich J.E."/>
            <person name="Spatafora J.W."/>
        </authorList>
    </citation>
    <scope>NUCLEOTIDE SEQUENCE [LARGE SCALE GENOMIC DNA]</scope>
    <source>
        <strain evidence="1">S191</strain>
    </source>
</reference>
<feature type="non-terminal residue" evidence="1">
    <location>
        <position position="221"/>
    </location>
</feature>
<evidence type="ECO:0000313" key="2">
    <source>
        <dbReference type="Proteomes" id="UP000673691"/>
    </source>
</evidence>
<sequence length="221" mass="24563">MQMSLIIKTVPRASAFCYDQGLQLQHSRNTVRSTAAAAAAAACCNGAAASGRRRHLREHSVGRPFADAYPALFSCILNFVRFACSGDGDLPDLSPPPGYRRSQLCWALDFWGAPHLRRYIDPTLVRVILRSGKVWKTVPDRLEWLEYEGGHLKAVRWTAVAAYNGSHLHLHVDRALYGLFENTVKNCQHAFKRESFRASELLPVLDAVTKGSGTGHAQRYA</sequence>
<evidence type="ECO:0000313" key="1">
    <source>
        <dbReference type="EMBL" id="KAG5455713.1"/>
    </source>
</evidence>
<keyword evidence="2" id="KW-1185">Reference proteome</keyword>
<comment type="caution">
    <text evidence="1">The sequence shown here is derived from an EMBL/GenBank/DDBJ whole genome shotgun (WGS) entry which is preliminary data.</text>
</comment>
<protein>
    <submittedName>
        <fullName evidence="1">Uncharacterized protein</fullName>
    </submittedName>
</protein>
<dbReference type="AlphaFoldDB" id="A0A8H7ZLA3"/>